<dbReference type="InterPro" id="IPR000276">
    <property type="entry name" value="GPCR_Rhodpsn"/>
</dbReference>
<feature type="transmembrane region" description="Helical" evidence="6">
    <location>
        <begin position="73"/>
        <end position="100"/>
    </location>
</feature>
<dbReference type="AlphaFoldDB" id="A0A9Q1CGS3"/>
<evidence type="ECO:0000313" key="9">
    <source>
        <dbReference type="Proteomes" id="UP001152320"/>
    </source>
</evidence>
<keyword evidence="2 5" id="KW-0812">Transmembrane</keyword>
<comment type="caution">
    <text evidence="8">The sequence shown here is derived from an EMBL/GenBank/DDBJ whole genome shotgun (WGS) entry which is preliminary data.</text>
</comment>
<keyword evidence="4 6" id="KW-0472">Membrane</keyword>
<evidence type="ECO:0000313" key="8">
    <source>
        <dbReference type="EMBL" id="KAJ8044650.1"/>
    </source>
</evidence>
<evidence type="ECO:0000256" key="4">
    <source>
        <dbReference type="ARBA" id="ARBA00023136"/>
    </source>
</evidence>
<comment type="similarity">
    <text evidence="5">Belongs to the G-protein coupled receptor 1 family.</text>
</comment>
<dbReference type="PROSITE" id="PS00237">
    <property type="entry name" value="G_PROTEIN_RECEP_F1_1"/>
    <property type="match status" value="1"/>
</dbReference>
<dbReference type="CDD" id="cd00637">
    <property type="entry name" value="7tm_classA_rhodopsin-like"/>
    <property type="match status" value="1"/>
</dbReference>
<evidence type="ECO:0000256" key="2">
    <source>
        <dbReference type="ARBA" id="ARBA00022692"/>
    </source>
</evidence>
<feature type="transmembrane region" description="Helical" evidence="6">
    <location>
        <begin position="112"/>
        <end position="130"/>
    </location>
</feature>
<dbReference type="EMBL" id="JAIZAY010000003">
    <property type="protein sequence ID" value="KAJ8044650.1"/>
    <property type="molecule type" value="Genomic_DNA"/>
</dbReference>
<protein>
    <submittedName>
        <fullName evidence="8">Galanin receptor type 2</fullName>
    </submittedName>
</protein>
<dbReference type="GO" id="GO:0016020">
    <property type="term" value="C:membrane"/>
    <property type="evidence" value="ECO:0007669"/>
    <property type="project" value="UniProtKB-SubCell"/>
</dbReference>
<dbReference type="OrthoDB" id="10042731at2759"/>
<evidence type="ECO:0000256" key="1">
    <source>
        <dbReference type="ARBA" id="ARBA00004370"/>
    </source>
</evidence>
<organism evidence="8 9">
    <name type="scientific">Holothuria leucospilota</name>
    <name type="common">Black long sea cucumber</name>
    <name type="synonym">Mertensiothuria leucospilota</name>
    <dbReference type="NCBI Taxonomy" id="206669"/>
    <lineage>
        <taxon>Eukaryota</taxon>
        <taxon>Metazoa</taxon>
        <taxon>Echinodermata</taxon>
        <taxon>Eleutherozoa</taxon>
        <taxon>Echinozoa</taxon>
        <taxon>Holothuroidea</taxon>
        <taxon>Aspidochirotacea</taxon>
        <taxon>Aspidochirotida</taxon>
        <taxon>Holothuriidae</taxon>
        <taxon>Holothuria</taxon>
    </lineage>
</organism>
<feature type="transmembrane region" description="Helical" evidence="6">
    <location>
        <begin position="241"/>
        <end position="266"/>
    </location>
</feature>
<dbReference type="Gene3D" id="1.20.1070.10">
    <property type="entry name" value="Rhodopsin 7-helix transmembrane proteins"/>
    <property type="match status" value="1"/>
</dbReference>
<dbReference type="SMART" id="SM01381">
    <property type="entry name" value="7TM_GPCR_Srsx"/>
    <property type="match status" value="1"/>
</dbReference>
<dbReference type="SUPFAM" id="SSF81321">
    <property type="entry name" value="Family A G protein-coupled receptor-like"/>
    <property type="match status" value="1"/>
</dbReference>
<evidence type="ECO:0000256" key="3">
    <source>
        <dbReference type="ARBA" id="ARBA00022989"/>
    </source>
</evidence>
<name>A0A9Q1CGS3_HOLLE</name>
<evidence type="ECO:0000259" key="7">
    <source>
        <dbReference type="PROSITE" id="PS50262"/>
    </source>
</evidence>
<keyword evidence="5 8" id="KW-0675">Receptor</keyword>
<dbReference type="PROSITE" id="PS50262">
    <property type="entry name" value="G_PROTEIN_RECEP_F1_2"/>
    <property type="match status" value="1"/>
</dbReference>
<feature type="transmembrane region" description="Helical" evidence="6">
    <location>
        <begin position="188"/>
        <end position="221"/>
    </location>
</feature>
<dbReference type="PANTHER" id="PTHR45698">
    <property type="entry name" value="TRACE AMINE-ASSOCIATED RECEPTOR 19N-RELATED"/>
    <property type="match status" value="1"/>
</dbReference>
<comment type="subcellular location">
    <subcellularLocation>
        <location evidence="1">Membrane</location>
    </subcellularLocation>
</comment>
<evidence type="ECO:0000256" key="5">
    <source>
        <dbReference type="RuleBase" id="RU000688"/>
    </source>
</evidence>
<keyword evidence="5" id="KW-0807">Transducer</keyword>
<dbReference type="Proteomes" id="UP001152320">
    <property type="component" value="Chromosome 3"/>
</dbReference>
<dbReference type="InterPro" id="IPR017452">
    <property type="entry name" value="GPCR_Rhodpsn_7TM"/>
</dbReference>
<proteinExistence type="inferred from homology"/>
<dbReference type="PANTHER" id="PTHR45698:SF1">
    <property type="entry name" value="TRACE AMINE-ASSOCIATED RECEPTOR 13C-LIKE"/>
    <property type="match status" value="1"/>
</dbReference>
<sequence>MTSTEMTALATLKPFCEETQEVQDEVFLIRVAFAIIAILGITGNSLVLVVFYKGRELRVVPNILVGHQSLVDLILSIVLILMVIFYFTEVTSVTISQPFLKIFLCKIWFSDYVYWAMMKVSTTNLVFVTLERYCAVVLSSKYRRSARKNISLAICISAWFVGFLIEIYNPWMYQISEKGICTKGLLKAGGIGGCVIALLSAMTTLIIPVFVMSYVYGSIIWTLRSNHFKLSKEIPKCVRDIFTTMIIVSVAYVICWTPNTILYLYHRLITRLDWTYPFHRFALILAASNVCVNPLIYILKFKNFQRGLKELVKKSPRLHT</sequence>
<reference evidence="8" key="1">
    <citation type="submission" date="2021-10" db="EMBL/GenBank/DDBJ databases">
        <title>Tropical sea cucumber genome reveals ecological adaptation and Cuvierian tubules defense mechanism.</title>
        <authorList>
            <person name="Chen T."/>
        </authorList>
    </citation>
    <scope>NUCLEOTIDE SEQUENCE</scope>
    <source>
        <strain evidence="8">Nanhai2018</strain>
        <tissue evidence="8">Muscle</tissue>
    </source>
</reference>
<feature type="transmembrane region" description="Helical" evidence="6">
    <location>
        <begin position="278"/>
        <end position="299"/>
    </location>
</feature>
<accession>A0A9Q1CGS3</accession>
<feature type="transmembrane region" description="Helical" evidence="6">
    <location>
        <begin position="27"/>
        <end position="52"/>
    </location>
</feature>
<keyword evidence="3 6" id="KW-1133">Transmembrane helix</keyword>
<evidence type="ECO:0000256" key="6">
    <source>
        <dbReference type="SAM" id="Phobius"/>
    </source>
</evidence>
<feature type="transmembrane region" description="Helical" evidence="6">
    <location>
        <begin position="150"/>
        <end position="168"/>
    </location>
</feature>
<keyword evidence="9" id="KW-1185">Reference proteome</keyword>
<dbReference type="Pfam" id="PF00001">
    <property type="entry name" value="7tm_1"/>
    <property type="match status" value="1"/>
</dbReference>
<dbReference type="GO" id="GO:0004930">
    <property type="term" value="F:G protein-coupled receptor activity"/>
    <property type="evidence" value="ECO:0007669"/>
    <property type="project" value="UniProtKB-KW"/>
</dbReference>
<gene>
    <name evidence="8" type="ORF">HOLleu_07442</name>
</gene>
<keyword evidence="5" id="KW-0297">G-protein coupled receptor</keyword>
<dbReference type="PRINTS" id="PR00237">
    <property type="entry name" value="GPCRRHODOPSN"/>
</dbReference>
<feature type="domain" description="G-protein coupled receptors family 1 profile" evidence="7">
    <location>
        <begin position="43"/>
        <end position="297"/>
    </location>
</feature>